<dbReference type="InterPro" id="IPR029058">
    <property type="entry name" value="AB_hydrolase_fold"/>
</dbReference>
<evidence type="ECO:0000256" key="1">
    <source>
        <dbReference type="ARBA" id="ARBA00022801"/>
    </source>
</evidence>
<dbReference type="InterPro" id="IPR000073">
    <property type="entry name" value="AB_hydrolase_1"/>
</dbReference>
<accession>A0AAN6NHJ7</accession>
<protein>
    <submittedName>
        <fullName evidence="4">Alpha/Beta hydrolase protein</fullName>
    </submittedName>
</protein>
<dbReference type="GO" id="GO:0016787">
    <property type="term" value="F:hydrolase activity"/>
    <property type="evidence" value="ECO:0007669"/>
    <property type="project" value="UniProtKB-KW"/>
</dbReference>
<feature type="domain" description="AB hydrolase-1" evidence="3">
    <location>
        <begin position="29"/>
        <end position="144"/>
    </location>
</feature>
<sequence>MATITEHDVSYGDDKKIHYLASGPAENGPLIICLHGWPATAITWKSQLDAFATLGFRCVAPDMPGYGQSTARHEVSDYSQQSLVTGMMALLSHTGRKSAVWVGHDWGAGVASSVATQHPEVVKALVTLCVPYRTIELGWKGFLPLVNREIYPAEEYEYGQWDYMKNYEENFEKAVAWFDSDIAGLLKAVMQPSKPAGSRISPFANIRKDGGFFGGAPKPPSADMIPQAPIIPADVFSRMVKEMEGTGFWGGSAYYMNHESNGVYNGRKEGKLSMPVMFIHATRDLVCDTKTSRLAEPMREHCSNLTEVTIDVGHWVQLEKPQEVNAALTRFILEELPGEWPGFWESGYTKRKTIL</sequence>
<gene>
    <name evidence="4" type="ORF">QBC46DRAFT_375669</name>
</gene>
<dbReference type="Gene3D" id="3.40.50.1820">
    <property type="entry name" value="alpha/beta hydrolase"/>
    <property type="match status" value="1"/>
</dbReference>
<dbReference type="PRINTS" id="PR00111">
    <property type="entry name" value="ABHYDROLASE"/>
</dbReference>
<organism evidence="4 5">
    <name type="scientific">Diplogelasinospora grovesii</name>
    <dbReference type="NCBI Taxonomy" id="303347"/>
    <lineage>
        <taxon>Eukaryota</taxon>
        <taxon>Fungi</taxon>
        <taxon>Dikarya</taxon>
        <taxon>Ascomycota</taxon>
        <taxon>Pezizomycotina</taxon>
        <taxon>Sordariomycetes</taxon>
        <taxon>Sordariomycetidae</taxon>
        <taxon>Sordariales</taxon>
        <taxon>Diplogelasinosporaceae</taxon>
        <taxon>Diplogelasinospora</taxon>
    </lineage>
</organism>
<evidence type="ECO:0000313" key="5">
    <source>
        <dbReference type="Proteomes" id="UP001303473"/>
    </source>
</evidence>
<comment type="similarity">
    <text evidence="2">Belongs to the AB hydrolase superfamily. Epoxide hydrolase family.</text>
</comment>
<evidence type="ECO:0000256" key="2">
    <source>
        <dbReference type="ARBA" id="ARBA00038334"/>
    </source>
</evidence>
<dbReference type="AlphaFoldDB" id="A0AAN6NHJ7"/>
<dbReference type="Pfam" id="PF00561">
    <property type="entry name" value="Abhydrolase_1"/>
    <property type="match status" value="1"/>
</dbReference>
<dbReference type="Proteomes" id="UP001303473">
    <property type="component" value="Unassembled WGS sequence"/>
</dbReference>
<keyword evidence="5" id="KW-1185">Reference proteome</keyword>
<comment type="caution">
    <text evidence="4">The sequence shown here is derived from an EMBL/GenBank/DDBJ whole genome shotgun (WGS) entry which is preliminary data.</text>
</comment>
<evidence type="ECO:0000259" key="3">
    <source>
        <dbReference type="Pfam" id="PF00561"/>
    </source>
</evidence>
<evidence type="ECO:0000313" key="4">
    <source>
        <dbReference type="EMBL" id="KAK3944213.1"/>
    </source>
</evidence>
<dbReference type="PRINTS" id="PR00412">
    <property type="entry name" value="EPOXHYDRLASE"/>
</dbReference>
<reference evidence="5" key="1">
    <citation type="journal article" date="2023" name="Mol. Phylogenet. Evol.">
        <title>Genome-scale phylogeny and comparative genomics of the fungal order Sordariales.</title>
        <authorList>
            <person name="Hensen N."/>
            <person name="Bonometti L."/>
            <person name="Westerberg I."/>
            <person name="Brannstrom I.O."/>
            <person name="Guillou S."/>
            <person name="Cros-Aarteil S."/>
            <person name="Calhoun S."/>
            <person name="Haridas S."/>
            <person name="Kuo A."/>
            <person name="Mondo S."/>
            <person name="Pangilinan J."/>
            <person name="Riley R."/>
            <person name="LaButti K."/>
            <person name="Andreopoulos B."/>
            <person name="Lipzen A."/>
            <person name="Chen C."/>
            <person name="Yan M."/>
            <person name="Daum C."/>
            <person name="Ng V."/>
            <person name="Clum A."/>
            <person name="Steindorff A."/>
            <person name="Ohm R.A."/>
            <person name="Martin F."/>
            <person name="Silar P."/>
            <person name="Natvig D.O."/>
            <person name="Lalanne C."/>
            <person name="Gautier V."/>
            <person name="Ament-Velasquez S.L."/>
            <person name="Kruys A."/>
            <person name="Hutchinson M.I."/>
            <person name="Powell A.J."/>
            <person name="Barry K."/>
            <person name="Miller A.N."/>
            <person name="Grigoriev I.V."/>
            <person name="Debuchy R."/>
            <person name="Gladieux P."/>
            <person name="Hiltunen Thoren M."/>
            <person name="Johannesson H."/>
        </authorList>
    </citation>
    <scope>NUCLEOTIDE SEQUENCE [LARGE SCALE GENOMIC DNA]</scope>
    <source>
        <strain evidence="5">CBS 340.73</strain>
    </source>
</reference>
<proteinExistence type="inferred from homology"/>
<dbReference type="SUPFAM" id="SSF53474">
    <property type="entry name" value="alpha/beta-Hydrolases"/>
    <property type="match status" value="1"/>
</dbReference>
<dbReference type="PANTHER" id="PTHR43329">
    <property type="entry name" value="EPOXIDE HYDROLASE"/>
    <property type="match status" value="1"/>
</dbReference>
<dbReference type="InterPro" id="IPR000639">
    <property type="entry name" value="Epox_hydrolase-like"/>
</dbReference>
<keyword evidence="1 4" id="KW-0378">Hydrolase</keyword>
<name>A0AAN6NHJ7_9PEZI</name>
<dbReference type="EMBL" id="MU853761">
    <property type="protein sequence ID" value="KAK3944213.1"/>
    <property type="molecule type" value="Genomic_DNA"/>
</dbReference>